<comment type="pathway">
    <text evidence="5">Cofactor biosynthesis; adenosylcobalamin biosynthesis; adenosylcobalamin from cob(II)yrinate a,c-diamide: step 6/7.</text>
</comment>
<evidence type="ECO:0000256" key="13">
    <source>
        <dbReference type="ARBA" id="ARBA00022777"/>
    </source>
</evidence>
<evidence type="ECO:0000256" key="9">
    <source>
        <dbReference type="ARBA" id="ARBA00012523"/>
    </source>
</evidence>
<evidence type="ECO:0000256" key="1">
    <source>
        <dbReference type="ARBA" id="ARBA00000312"/>
    </source>
</evidence>
<name>A0ABN0UAY9_9ACTN</name>
<dbReference type="Pfam" id="PF02283">
    <property type="entry name" value="CobU"/>
    <property type="match status" value="1"/>
</dbReference>
<evidence type="ECO:0000256" key="14">
    <source>
        <dbReference type="ARBA" id="ARBA00022840"/>
    </source>
</evidence>
<proteinExistence type="inferred from homology"/>
<keyword evidence="10" id="KW-0169">Cobalamin biosynthesis</keyword>
<comment type="similarity">
    <text evidence="7">Belongs to the CobU/CobP family.</text>
</comment>
<dbReference type="PANTHER" id="PTHR34848">
    <property type="match status" value="1"/>
</dbReference>
<evidence type="ECO:0000256" key="17">
    <source>
        <dbReference type="ARBA" id="ARBA00030571"/>
    </source>
</evidence>
<dbReference type="EC" id="2.7.1.156" evidence="8"/>
<comment type="catalytic activity">
    <reaction evidence="1">
        <text>adenosylcob(III)inamide + ATP = adenosylcob(III)inamide phosphate + ADP + H(+)</text>
        <dbReference type="Rhea" id="RHEA:15769"/>
        <dbReference type="ChEBI" id="CHEBI:2480"/>
        <dbReference type="ChEBI" id="CHEBI:15378"/>
        <dbReference type="ChEBI" id="CHEBI:30616"/>
        <dbReference type="ChEBI" id="CHEBI:58502"/>
        <dbReference type="ChEBI" id="CHEBI:456216"/>
        <dbReference type="EC" id="2.7.1.156"/>
    </reaction>
</comment>
<comment type="function">
    <text evidence="4">Catalyzes ATP-dependent phosphorylation of adenosylcobinamide and addition of GMP to adenosylcobinamide phosphate.</text>
</comment>
<reference evidence="18 19" key="1">
    <citation type="journal article" date="2019" name="Int. J. Syst. Evol. Microbiol.">
        <title>The Global Catalogue of Microorganisms (GCM) 10K type strain sequencing project: providing services to taxonomists for standard genome sequencing and annotation.</title>
        <authorList>
            <consortium name="The Broad Institute Genomics Platform"/>
            <consortium name="The Broad Institute Genome Sequencing Center for Infectious Disease"/>
            <person name="Wu L."/>
            <person name="Ma J."/>
        </authorList>
    </citation>
    <scope>NUCLEOTIDE SEQUENCE [LARGE SCALE GENOMIC DNA]</scope>
    <source>
        <strain evidence="18 19">JCM 10425</strain>
    </source>
</reference>
<evidence type="ECO:0000256" key="6">
    <source>
        <dbReference type="ARBA" id="ARBA00005159"/>
    </source>
</evidence>
<sequence length="188" mass="19200">MRTLVLGGIRSGKSAWAERLAARVAGPVSYLATAPDRPGDADWAARVRAHRERRSGSWVTVEVGGGPAALPAALAALPPGAAALVDDVGSWLVGAFDAASAWDADDPWGAIAPDVSALLSAVAACPAELVLVSPEVGWTIVPATRSGRVFVDAQGTLNQRLAALCEHAVLIVAGRALRLPDGADSLLT</sequence>
<keyword evidence="11" id="KW-0808">Transferase</keyword>
<dbReference type="SUPFAM" id="SSF52540">
    <property type="entry name" value="P-loop containing nucleoside triphosphate hydrolases"/>
    <property type="match status" value="1"/>
</dbReference>
<protein>
    <recommendedName>
        <fullName evidence="16">Adenosylcobinamide kinase</fullName>
        <ecNumber evidence="8">2.7.1.156</ecNumber>
        <ecNumber evidence="9">2.7.7.62</ecNumber>
    </recommendedName>
    <alternativeName>
        <fullName evidence="17">Adenosylcobinamide-phosphate guanylyltransferase</fullName>
    </alternativeName>
</protein>
<evidence type="ECO:0000256" key="5">
    <source>
        <dbReference type="ARBA" id="ARBA00004692"/>
    </source>
</evidence>
<evidence type="ECO:0000256" key="12">
    <source>
        <dbReference type="ARBA" id="ARBA00022741"/>
    </source>
</evidence>
<dbReference type="CDD" id="cd00544">
    <property type="entry name" value="CobU"/>
    <property type="match status" value="1"/>
</dbReference>
<dbReference type="GO" id="GO:0016301">
    <property type="term" value="F:kinase activity"/>
    <property type="evidence" value="ECO:0007669"/>
    <property type="project" value="UniProtKB-KW"/>
</dbReference>
<dbReference type="Proteomes" id="UP001500967">
    <property type="component" value="Unassembled WGS sequence"/>
</dbReference>
<evidence type="ECO:0000256" key="3">
    <source>
        <dbReference type="ARBA" id="ARBA00001522"/>
    </source>
</evidence>
<evidence type="ECO:0000256" key="4">
    <source>
        <dbReference type="ARBA" id="ARBA00003889"/>
    </source>
</evidence>
<dbReference type="RefSeq" id="WP_344649663.1">
    <property type="nucleotide sequence ID" value="NZ_BAAAGX010000012.1"/>
</dbReference>
<evidence type="ECO:0000313" key="18">
    <source>
        <dbReference type="EMBL" id="GAA0244521.1"/>
    </source>
</evidence>
<keyword evidence="14" id="KW-0067">ATP-binding</keyword>
<dbReference type="GO" id="GO:0016779">
    <property type="term" value="F:nucleotidyltransferase activity"/>
    <property type="evidence" value="ECO:0007669"/>
    <property type="project" value="UniProtKB-KW"/>
</dbReference>
<dbReference type="InterPro" id="IPR003203">
    <property type="entry name" value="CobU/CobP"/>
</dbReference>
<dbReference type="PIRSF" id="PIRSF006135">
    <property type="entry name" value="CobU"/>
    <property type="match status" value="1"/>
</dbReference>
<keyword evidence="15" id="KW-0342">GTP-binding</keyword>
<evidence type="ECO:0000256" key="15">
    <source>
        <dbReference type="ARBA" id="ARBA00023134"/>
    </source>
</evidence>
<keyword evidence="19" id="KW-1185">Reference proteome</keyword>
<evidence type="ECO:0000256" key="11">
    <source>
        <dbReference type="ARBA" id="ARBA00022679"/>
    </source>
</evidence>
<organism evidence="18 19">
    <name type="scientific">Cryptosporangium japonicum</name>
    <dbReference type="NCBI Taxonomy" id="80872"/>
    <lineage>
        <taxon>Bacteria</taxon>
        <taxon>Bacillati</taxon>
        <taxon>Actinomycetota</taxon>
        <taxon>Actinomycetes</taxon>
        <taxon>Cryptosporangiales</taxon>
        <taxon>Cryptosporangiaceae</taxon>
        <taxon>Cryptosporangium</taxon>
    </lineage>
</organism>
<dbReference type="PANTHER" id="PTHR34848:SF1">
    <property type="entry name" value="BIFUNCTIONAL ADENOSYLCOBALAMIN BIOSYNTHESIS PROTEIN COBU"/>
    <property type="match status" value="1"/>
</dbReference>
<dbReference type="EMBL" id="BAAAGX010000012">
    <property type="protein sequence ID" value="GAA0244521.1"/>
    <property type="molecule type" value="Genomic_DNA"/>
</dbReference>
<evidence type="ECO:0000256" key="7">
    <source>
        <dbReference type="ARBA" id="ARBA00007490"/>
    </source>
</evidence>
<keyword evidence="12" id="KW-0547">Nucleotide-binding</keyword>
<gene>
    <name evidence="18" type="ORF">GCM10009539_32480</name>
</gene>
<comment type="caution">
    <text evidence="18">The sequence shown here is derived from an EMBL/GenBank/DDBJ whole genome shotgun (WGS) entry which is preliminary data.</text>
</comment>
<dbReference type="EC" id="2.7.7.62" evidence="9"/>
<dbReference type="InterPro" id="IPR027417">
    <property type="entry name" value="P-loop_NTPase"/>
</dbReference>
<keyword evidence="18" id="KW-0548">Nucleotidyltransferase</keyword>
<evidence type="ECO:0000256" key="2">
    <source>
        <dbReference type="ARBA" id="ARBA00000711"/>
    </source>
</evidence>
<evidence type="ECO:0000256" key="10">
    <source>
        <dbReference type="ARBA" id="ARBA00022573"/>
    </source>
</evidence>
<evidence type="ECO:0000256" key="16">
    <source>
        <dbReference type="ARBA" id="ARBA00029570"/>
    </source>
</evidence>
<keyword evidence="13 18" id="KW-0418">Kinase</keyword>
<accession>A0ABN0UAY9</accession>
<comment type="catalytic activity">
    <reaction evidence="3">
        <text>adenosylcob(III)inamide + GTP = adenosylcob(III)inamide phosphate + GDP + H(+)</text>
        <dbReference type="Rhea" id="RHEA:15765"/>
        <dbReference type="ChEBI" id="CHEBI:2480"/>
        <dbReference type="ChEBI" id="CHEBI:15378"/>
        <dbReference type="ChEBI" id="CHEBI:37565"/>
        <dbReference type="ChEBI" id="CHEBI:58189"/>
        <dbReference type="ChEBI" id="CHEBI:58502"/>
        <dbReference type="EC" id="2.7.1.156"/>
    </reaction>
</comment>
<evidence type="ECO:0000256" key="8">
    <source>
        <dbReference type="ARBA" id="ARBA00012016"/>
    </source>
</evidence>
<comment type="pathway">
    <text evidence="6">Cofactor biosynthesis; adenosylcobalamin biosynthesis; adenosylcobalamin from cob(II)yrinate a,c-diamide: step 5/7.</text>
</comment>
<dbReference type="Gene3D" id="3.40.50.300">
    <property type="entry name" value="P-loop containing nucleotide triphosphate hydrolases"/>
    <property type="match status" value="1"/>
</dbReference>
<comment type="catalytic activity">
    <reaction evidence="2">
        <text>adenosylcob(III)inamide phosphate + GTP + H(+) = adenosylcob(III)inamide-GDP + diphosphate</text>
        <dbReference type="Rhea" id="RHEA:22712"/>
        <dbReference type="ChEBI" id="CHEBI:15378"/>
        <dbReference type="ChEBI" id="CHEBI:33019"/>
        <dbReference type="ChEBI" id="CHEBI:37565"/>
        <dbReference type="ChEBI" id="CHEBI:58502"/>
        <dbReference type="ChEBI" id="CHEBI:60487"/>
        <dbReference type="EC" id="2.7.7.62"/>
    </reaction>
</comment>
<evidence type="ECO:0000313" key="19">
    <source>
        <dbReference type="Proteomes" id="UP001500967"/>
    </source>
</evidence>